<sequence>MAATIVSKSLISHCTRHHTPLKSPPLIPLYLSHRHRSSKPQLFEINLSSPSLKSDGGNGSEEDDGFLIKRLEEILHRVILQKSTPDWLPFRPGSSFWVPPMISVKDVVHKYAVNSRSDEQTLSLANCCGWPSSSYFIKAGINVEMKEEEEEDHAEVKVELPEEVEGKVIVQDLIGATYTHVEVKEEKGQVDVKGIPKEGYEVEREVSVQGDEVEGIVEVLILAGSSLEDVEE</sequence>
<proteinExistence type="predicted"/>
<name>A0AAV1S737_9ROSI</name>
<evidence type="ECO:0000313" key="2">
    <source>
        <dbReference type="Proteomes" id="UP001314170"/>
    </source>
</evidence>
<protein>
    <submittedName>
        <fullName evidence="1">Uncharacterized protein</fullName>
    </submittedName>
</protein>
<dbReference type="AlphaFoldDB" id="A0AAV1S737"/>
<dbReference type="PANTHER" id="PTHR33972">
    <property type="entry name" value="EXPRESSED PROTEIN"/>
    <property type="match status" value="1"/>
</dbReference>
<gene>
    <name evidence="1" type="ORF">DCAF_LOCUS18398</name>
</gene>
<comment type="caution">
    <text evidence="1">The sequence shown here is derived from an EMBL/GenBank/DDBJ whole genome shotgun (WGS) entry which is preliminary data.</text>
</comment>
<reference evidence="1 2" key="1">
    <citation type="submission" date="2024-01" db="EMBL/GenBank/DDBJ databases">
        <authorList>
            <person name="Waweru B."/>
        </authorList>
    </citation>
    <scope>NUCLEOTIDE SEQUENCE [LARGE SCALE GENOMIC DNA]</scope>
</reference>
<dbReference type="Proteomes" id="UP001314170">
    <property type="component" value="Unassembled WGS sequence"/>
</dbReference>
<keyword evidence="2" id="KW-1185">Reference proteome</keyword>
<dbReference type="EMBL" id="CAWUPB010001168">
    <property type="protein sequence ID" value="CAK7345739.1"/>
    <property type="molecule type" value="Genomic_DNA"/>
</dbReference>
<dbReference type="PANTHER" id="PTHR33972:SF28">
    <property type="match status" value="1"/>
</dbReference>
<organism evidence="1 2">
    <name type="scientific">Dovyalis caffra</name>
    <dbReference type="NCBI Taxonomy" id="77055"/>
    <lineage>
        <taxon>Eukaryota</taxon>
        <taxon>Viridiplantae</taxon>
        <taxon>Streptophyta</taxon>
        <taxon>Embryophyta</taxon>
        <taxon>Tracheophyta</taxon>
        <taxon>Spermatophyta</taxon>
        <taxon>Magnoliopsida</taxon>
        <taxon>eudicotyledons</taxon>
        <taxon>Gunneridae</taxon>
        <taxon>Pentapetalae</taxon>
        <taxon>rosids</taxon>
        <taxon>fabids</taxon>
        <taxon>Malpighiales</taxon>
        <taxon>Salicaceae</taxon>
        <taxon>Flacourtieae</taxon>
        <taxon>Dovyalis</taxon>
    </lineage>
</organism>
<evidence type="ECO:0000313" key="1">
    <source>
        <dbReference type="EMBL" id="CAK7345739.1"/>
    </source>
</evidence>
<accession>A0AAV1S737</accession>